<dbReference type="AlphaFoldDB" id="A0A0M2PZ49"/>
<protein>
    <recommendedName>
        <fullName evidence="5">Short-chain dehydrogenase</fullName>
    </recommendedName>
</protein>
<dbReference type="PANTHER" id="PTHR43115">
    <property type="entry name" value="DEHYDROGENASE/REDUCTASE SDR FAMILY MEMBER 11"/>
    <property type="match status" value="1"/>
</dbReference>
<evidence type="ECO:0000256" key="1">
    <source>
        <dbReference type="ARBA" id="ARBA00006484"/>
    </source>
</evidence>
<proteinExistence type="inferred from homology"/>
<accession>A0A0M2PZ49</accession>
<evidence type="ECO:0000256" key="2">
    <source>
        <dbReference type="ARBA" id="ARBA00023002"/>
    </source>
</evidence>
<reference evidence="3" key="1">
    <citation type="submission" date="2012-04" db="EMBL/GenBank/DDBJ databases">
        <authorList>
            <person name="Borisov I.G."/>
            <person name="Ivanikova N.V."/>
            <person name="Pinevich A.V."/>
        </authorList>
    </citation>
    <scope>NUCLEOTIDE SEQUENCE</scope>
    <source>
        <strain evidence="3">CALU 1027</strain>
    </source>
</reference>
<name>A0A0M2PZ49_PROHO</name>
<dbReference type="RefSeq" id="WP_017710880.1">
    <property type="nucleotide sequence ID" value="NZ_KB235933.1"/>
</dbReference>
<comment type="similarity">
    <text evidence="1">Belongs to the short-chain dehydrogenases/reductases (SDR) family.</text>
</comment>
<dbReference type="PANTHER" id="PTHR43115:SF4">
    <property type="entry name" value="DEHYDROGENASE_REDUCTASE SDR FAMILY MEMBER 11"/>
    <property type="match status" value="1"/>
</dbReference>
<comment type="caution">
    <text evidence="3">The sequence shown here is derived from an EMBL/GenBank/DDBJ whole genome shotgun (WGS) entry which is preliminary data.</text>
</comment>
<dbReference type="STRING" id="317619.GCA_000332315_00174"/>
<dbReference type="EMBL" id="AJTX02000004">
    <property type="protein sequence ID" value="KKI99671.1"/>
    <property type="molecule type" value="Genomic_DNA"/>
</dbReference>
<sequence length="77" mass="8225">MALMTGATRGIGAASSGDVETEFAEKLYGDRAETAALYGRFPCLQPQDIAAAVVYILAQPPHGQIHDLLLRPSRQPT</sequence>
<dbReference type="OrthoDB" id="9775296at2"/>
<dbReference type="Proteomes" id="UP000034681">
    <property type="component" value="Unassembled WGS sequence"/>
</dbReference>
<dbReference type="GO" id="GO:0016491">
    <property type="term" value="F:oxidoreductase activity"/>
    <property type="evidence" value="ECO:0007669"/>
    <property type="project" value="UniProtKB-KW"/>
</dbReference>
<gene>
    <name evidence="3" type="ORF">PROH_07195</name>
</gene>
<organism evidence="3 4">
    <name type="scientific">Prochlorothrix hollandica PCC 9006 = CALU 1027</name>
    <dbReference type="NCBI Taxonomy" id="317619"/>
    <lineage>
        <taxon>Bacteria</taxon>
        <taxon>Bacillati</taxon>
        <taxon>Cyanobacteriota</taxon>
        <taxon>Cyanophyceae</taxon>
        <taxon>Prochlorotrichales</taxon>
        <taxon>Prochlorotrichaceae</taxon>
        <taxon>Prochlorothrix</taxon>
    </lineage>
</organism>
<evidence type="ECO:0008006" key="5">
    <source>
        <dbReference type="Google" id="ProtNLM"/>
    </source>
</evidence>
<keyword evidence="2" id="KW-0560">Oxidoreductase</keyword>
<evidence type="ECO:0000313" key="4">
    <source>
        <dbReference type="Proteomes" id="UP000034681"/>
    </source>
</evidence>
<keyword evidence="4" id="KW-1185">Reference proteome</keyword>
<evidence type="ECO:0000313" key="3">
    <source>
        <dbReference type="EMBL" id="KKI99671.1"/>
    </source>
</evidence>